<dbReference type="InterPro" id="IPR050261">
    <property type="entry name" value="FrsA_esterase"/>
</dbReference>
<keyword evidence="2" id="KW-0812">Transmembrane</keyword>
<keyword evidence="2" id="KW-0472">Membrane</keyword>
<feature type="transmembrane region" description="Helical" evidence="2">
    <location>
        <begin position="537"/>
        <end position="558"/>
    </location>
</feature>
<comment type="caution">
    <text evidence="4">The sequence shown here is derived from an EMBL/GenBank/DDBJ whole genome shotgun (WGS) entry which is preliminary data.</text>
</comment>
<dbReference type="EMBL" id="DVMN01000036">
    <property type="protein sequence ID" value="HIU21025.1"/>
    <property type="molecule type" value="Genomic_DNA"/>
</dbReference>
<dbReference type="GO" id="GO:0052689">
    <property type="term" value="F:carboxylic ester hydrolase activity"/>
    <property type="evidence" value="ECO:0007669"/>
    <property type="project" value="UniProtKB-ARBA"/>
</dbReference>
<feature type="transmembrane region" description="Helical" evidence="2">
    <location>
        <begin position="678"/>
        <end position="703"/>
    </location>
</feature>
<feature type="transmembrane region" description="Helical" evidence="2">
    <location>
        <begin position="479"/>
        <end position="500"/>
    </location>
</feature>
<dbReference type="PANTHER" id="PTHR22946">
    <property type="entry name" value="DIENELACTONE HYDROLASE DOMAIN-CONTAINING PROTEIN-RELATED"/>
    <property type="match status" value="1"/>
</dbReference>
<feature type="transmembrane region" description="Helical" evidence="2">
    <location>
        <begin position="339"/>
        <end position="362"/>
    </location>
</feature>
<feature type="transmembrane region" description="Helical" evidence="2">
    <location>
        <begin position="20"/>
        <end position="39"/>
    </location>
</feature>
<gene>
    <name evidence="4" type="ORF">IAD51_02135</name>
</gene>
<dbReference type="InterPro" id="IPR001375">
    <property type="entry name" value="Peptidase_S9_cat"/>
</dbReference>
<evidence type="ECO:0000259" key="3">
    <source>
        <dbReference type="Pfam" id="PF00326"/>
    </source>
</evidence>
<dbReference type="AlphaFoldDB" id="A0A9D1HTH7"/>
<accession>A0A9D1HTH7</accession>
<reference evidence="4" key="2">
    <citation type="journal article" date="2021" name="PeerJ">
        <title>Extensive microbial diversity within the chicken gut microbiome revealed by metagenomics and culture.</title>
        <authorList>
            <person name="Gilroy R."/>
            <person name="Ravi A."/>
            <person name="Getino M."/>
            <person name="Pursley I."/>
            <person name="Horton D.L."/>
            <person name="Alikhan N.F."/>
            <person name="Baker D."/>
            <person name="Gharbi K."/>
            <person name="Hall N."/>
            <person name="Watson M."/>
            <person name="Adriaenssens E.M."/>
            <person name="Foster-Nyarko E."/>
            <person name="Jarju S."/>
            <person name="Secka A."/>
            <person name="Antonio M."/>
            <person name="Oren A."/>
            <person name="Chaudhuri R.R."/>
            <person name="La Ragione R."/>
            <person name="Hildebrand F."/>
            <person name="Pallen M.J."/>
        </authorList>
    </citation>
    <scope>NUCLEOTIDE SEQUENCE</scope>
    <source>
        <strain evidence="4">1063</strain>
    </source>
</reference>
<keyword evidence="1" id="KW-0378">Hydrolase</keyword>
<dbReference type="Pfam" id="PF00326">
    <property type="entry name" value="Peptidase_S9"/>
    <property type="match status" value="1"/>
</dbReference>
<dbReference type="Gene3D" id="3.40.50.1820">
    <property type="entry name" value="alpha/beta hydrolase"/>
    <property type="match status" value="1"/>
</dbReference>
<evidence type="ECO:0000313" key="4">
    <source>
        <dbReference type="EMBL" id="HIU21025.1"/>
    </source>
</evidence>
<dbReference type="GO" id="GO:0008236">
    <property type="term" value="F:serine-type peptidase activity"/>
    <property type="evidence" value="ECO:0007669"/>
    <property type="project" value="InterPro"/>
</dbReference>
<dbReference type="Proteomes" id="UP000824088">
    <property type="component" value="Unassembled WGS sequence"/>
</dbReference>
<keyword evidence="2" id="KW-1133">Transmembrane helix</keyword>
<organism evidence="4 5">
    <name type="scientific">Candidatus Limadaptatus stercorigallinarum</name>
    <dbReference type="NCBI Taxonomy" id="2840845"/>
    <lineage>
        <taxon>Bacteria</taxon>
        <taxon>Bacillati</taxon>
        <taxon>Bacillota</taxon>
        <taxon>Clostridia</taxon>
        <taxon>Eubacteriales</taxon>
        <taxon>Candidatus Limadaptatus</taxon>
    </lineage>
</organism>
<feature type="transmembrane region" description="Helical" evidence="2">
    <location>
        <begin position="578"/>
        <end position="598"/>
    </location>
</feature>
<dbReference type="SUPFAM" id="SSF53474">
    <property type="entry name" value="alpha/beta-Hydrolases"/>
    <property type="match status" value="1"/>
</dbReference>
<name>A0A9D1HTH7_9FIRM</name>
<feature type="transmembrane region" description="Helical" evidence="2">
    <location>
        <begin position="647"/>
        <end position="666"/>
    </location>
</feature>
<feature type="domain" description="Peptidase S9 prolyl oligopeptidase catalytic" evidence="3">
    <location>
        <begin position="122"/>
        <end position="193"/>
    </location>
</feature>
<protein>
    <submittedName>
        <fullName evidence="4">Prolyl oligopeptidase family serine peptidase</fullName>
    </submittedName>
</protein>
<dbReference type="GO" id="GO:0006508">
    <property type="term" value="P:proteolysis"/>
    <property type="evidence" value="ECO:0007669"/>
    <property type="project" value="InterPro"/>
</dbReference>
<feature type="transmembrane region" description="Helical" evidence="2">
    <location>
        <begin position="610"/>
        <end position="632"/>
    </location>
</feature>
<dbReference type="InterPro" id="IPR029058">
    <property type="entry name" value="AB_hydrolase_fold"/>
</dbReference>
<evidence type="ECO:0000256" key="2">
    <source>
        <dbReference type="SAM" id="Phobius"/>
    </source>
</evidence>
<feature type="transmembrane region" description="Helical" evidence="2">
    <location>
        <begin position="436"/>
        <end position="454"/>
    </location>
</feature>
<dbReference type="PANTHER" id="PTHR22946:SF9">
    <property type="entry name" value="POLYKETIDE TRANSFERASE AF380"/>
    <property type="match status" value="1"/>
</dbReference>
<reference evidence="4" key="1">
    <citation type="submission" date="2020-10" db="EMBL/GenBank/DDBJ databases">
        <authorList>
            <person name="Gilroy R."/>
        </authorList>
    </citation>
    <scope>NUCLEOTIDE SEQUENCE</scope>
    <source>
        <strain evidence="4">1063</strain>
    </source>
</reference>
<evidence type="ECO:0000256" key="1">
    <source>
        <dbReference type="ARBA" id="ARBA00022801"/>
    </source>
</evidence>
<sequence length="705" mass="76747">MSYLKDSILGYLSKNKKWVIFLAVCLIVIFLSSFIASGIQTDGWTVEVTDLRDATNTGTVTVVSTDEETGETVTQEEEVEGTVVSGILFKPDSATADNPAPGVVFTHGYLNNREMQLQNAIELARRGFVVLIVDREGHGNYENTGDTSAMMATNGLYDSAKYLYNLDYVDKDRIGISGHSMGGMTTAMVLMQDASVGIVSAGLIQSWSTFMGAGSDVSVGFLKSKDDEFFYSTNENGGTISREWLSTETAKGYVGIAGQEGDVVNGGIYINGVLTDIADGQAADSAFRVIYEVPGVHPQVHYSVDGAAAVIDFFYTAFGTPSGSDFISADNQTWWVKEMFSFIGMIALFATIFPLVSLLLTVPFFRSLAKKKTVELLPEGPVQAEPASAPEMSADASGGAYGAGVPAATGSNAASATVCAAALDEPKPLKGIWKNLTYWLGAIGIMLFSGFIIHDVCTEYGDYVFPNTQLYPQDTTNWVAIWAVVVALFSLAVILFMWLANTVFYRVRYKEAAGQYIENPFAAAKIRGGLGSLLKTFLLAGIVVFFLYLVTFINWSAWTVDFRIWTLAVKVFNVGDMLPTMVRYAVFFGIFFTVSAIFNETYRAKNLPEWASTLINIFFNVFGVILVVAIQYGEFRSTGVMWQSDMALGYIVLIPMIPILAVATLISRRMTAKTGNMWLGAFINTMLFTIITCANTAASFSYVMG</sequence>
<proteinExistence type="predicted"/>
<evidence type="ECO:0000313" key="5">
    <source>
        <dbReference type="Proteomes" id="UP000824088"/>
    </source>
</evidence>